<keyword evidence="3" id="KW-1185">Reference proteome</keyword>
<organism evidence="2 3">
    <name type="scientific">Chaetoceros tenuissimus</name>
    <dbReference type="NCBI Taxonomy" id="426638"/>
    <lineage>
        <taxon>Eukaryota</taxon>
        <taxon>Sar</taxon>
        <taxon>Stramenopiles</taxon>
        <taxon>Ochrophyta</taxon>
        <taxon>Bacillariophyta</taxon>
        <taxon>Coscinodiscophyceae</taxon>
        <taxon>Chaetocerotophycidae</taxon>
        <taxon>Chaetocerotales</taxon>
        <taxon>Chaetocerotaceae</taxon>
        <taxon>Chaetoceros</taxon>
    </lineage>
</organism>
<dbReference type="AlphaFoldDB" id="A0AAD3CTS1"/>
<evidence type="ECO:0000259" key="1">
    <source>
        <dbReference type="Pfam" id="PF04961"/>
    </source>
</evidence>
<dbReference type="Gene3D" id="1.20.120.680">
    <property type="entry name" value="Formiminotetrahydrofolate cyclodeaminase monomer, up-and-down helical bundle"/>
    <property type="match status" value="1"/>
</dbReference>
<dbReference type="SUPFAM" id="SSF101262">
    <property type="entry name" value="Methenyltetrahydrofolate cyclohydrolase-like"/>
    <property type="match status" value="1"/>
</dbReference>
<gene>
    <name evidence="2" type="ORF">CTEN210_08160</name>
</gene>
<dbReference type="InterPro" id="IPR036178">
    <property type="entry name" value="Formintransfe-cycloase-like_sf"/>
</dbReference>
<evidence type="ECO:0000313" key="3">
    <source>
        <dbReference type="Proteomes" id="UP001054902"/>
    </source>
</evidence>
<dbReference type="EMBL" id="BLLK01000045">
    <property type="protein sequence ID" value="GFH51684.1"/>
    <property type="molecule type" value="Genomic_DNA"/>
</dbReference>
<proteinExistence type="predicted"/>
<accession>A0AAD3CTS1</accession>
<dbReference type="Pfam" id="PF04961">
    <property type="entry name" value="FTCD_C"/>
    <property type="match status" value="1"/>
</dbReference>
<evidence type="ECO:0000313" key="2">
    <source>
        <dbReference type="EMBL" id="GFH51684.1"/>
    </source>
</evidence>
<name>A0AAD3CTS1_9STRA</name>
<reference evidence="2 3" key="1">
    <citation type="journal article" date="2021" name="Sci. Rep.">
        <title>The genome of the diatom Chaetoceros tenuissimus carries an ancient integrated fragment of an extant virus.</title>
        <authorList>
            <person name="Hongo Y."/>
            <person name="Kimura K."/>
            <person name="Takaki Y."/>
            <person name="Yoshida Y."/>
            <person name="Baba S."/>
            <person name="Kobayashi G."/>
            <person name="Nagasaki K."/>
            <person name="Hano T."/>
            <person name="Tomaru Y."/>
        </authorList>
    </citation>
    <scope>NUCLEOTIDE SEQUENCE [LARGE SCALE GENOMIC DNA]</scope>
    <source>
        <strain evidence="2 3">NIES-3715</strain>
    </source>
</reference>
<feature type="domain" description="Cyclodeaminase/cyclohydrolase" evidence="1">
    <location>
        <begin position="11"/>
        <end position="182"/>
    </location>
</feature>
<protein>
    <recommendedName>
        <fullName evidence="1">Cyclodeaminase/cyclohydrolase domain-containing protein</fullName>
    </recommendedName>
</protein>
<dbReference type="InterPro" id="IPR007044">
    <property type="entry name" value="Cyclodeamin/CycHdrlase"/>
</dbReference>
<comment type="caution">
    <text evidence="2">The sequence shown here is derived from an EMBL/GenBank/DDBJ whole genome shotgun (WGS) entry which is preliminary data.</text>
</comment>
<dbReference type="Proteomes" id="UP001054902">
    <property type="component" value="Unassembled WGS sequence"/>
</dbReference>
<sequence>MASPSTSKQIIGEFIELLSKKVPTPGGGAAAAVGAAVGAAAANMSACYTQRKKDKESGAAEKANNLIAATDLEKYLKAADDDAEAYADLQRTWKDSKMSQEEKTKIEARALAVPVDLLETCHSNILNIKEFLPHCNPNITSDAKVGVHQLAGAARAAFQTAMVNSPPEEEKKRLKELLKEIRKIEDEILDLE</sequence>
<dbReference type="GO" id="GO:0003824">
    <property type="term" value="F:catalytic activity"/>
    <property type="evidence" value="ECO:0007669"/>
    <property type="project" value="InterPro"/>
</dbReference>